<reference evidence="2 3" key="1">
    <citation type="journal article" date="2014" name="Mol. Plant">
        <title>Chromosome Scale Genome Assembly and Transcriptome Profiling of Nannochloropsis gaditana in Nitrogen Depletion.</title>
        <authorList>
            <person name="Corteggiani Carpinelli E."/>
            <person name="Telatin A."/>
            <person name="Vitulo N."/>
            <person name="Forcato C."/>
            <person name="D'Angelo M."/>
            <person name="Schiavon R."/>
            <person name="Vezzi A."/>
            <person name="Giacometti G.M."/>
            <person name="Morosinotto T."/>
            <person name="Valle G."/>
        </authorList>
    </citation>
    <scope>NUCLEOTIDE SEQUENCE [LARGE SCALE GENOMIC DNA]</scope>
    <source>
        <strain evidence="2 3">B-31</strain>
    </source>
</reference>
<proteinExistence type="predicted"/>
<gene>
    <name evidence="2" type="ORF">Naga_100016g51</name>
</gene>
<dbReference type="Pfam" id="PF02317">
    <property type="entry name" value="Octopine_DH"/>
    <property type="match status" value="1"/>
</dbReference>
<dbReference type="GO" id="GO:0016491">
    <property type="term" value="F:oxidoreductase activity"/>
    <property type="evidence" value="ECO:0007669"/>
    <property type="project" value="InterPro"/>
</dbReference>
<sequence length="443" mass="50145">MTLSVAQAENMLKRQLEERKRGPSYGRLPRQVTICGGGNGAHVCAGFLAWKGIKVNVLTRRPREWAPSIEIITQSSSWEAKGTFAGTLHVVSDEASRVVPGSEYVIIAAPANAHPALLTKVAPHLDFGAKIGALFAQGGFDWAVKHAFGTEKIKRIGVMFGLQNIPWICKAVKYGHSARILGPKKGLWVATYPVEARDATARDLESMFDIPCHTLPNFLNLTLTPSNQIIHPARYYAIFRDWDGKRSYSRRELEAREGLTLYKGMDEYSAECLATLDNELQQIKFALLQQFPQLDLSYVMPIGERIVNQYGDDVTNRSSLRQIFRSNRGYSSCLTPLKEQSPGRYQPLVESRLFWEDIPYGLVILKNLVELLGNFPTPAIDFMIRWHQTFMKKDYLLSDNQLNPRLLHETGAPCKYGIHRVEEIVETCLPRELLGYRHPRSRM</sequence>
<dbReference type="SUPFAM" id="SSF51735">
    <property type="entry name" value="NAD(P)-binding Rossmann-fold domains"/>
    <property type="match status" value="1"/>
</dbReference>
<protein>
    <submittedName>
        <fullName evidence="2">Octopine dehydrogenase</fullName>
    </submittedName>
</protein>
<dbReference type="PANTHER" id="PTHR38015:SF1">
    <property type="entry name" value="OPINE DEHYDROGENASE DOMAIN-CONTAINING PROTEIN"/>
    <property type="match status" value="1"/>
</dbReference>
<dbReference type="InterPro" id="IPR008927">
    <property type="entry name" value="6-PGluconate_DH-like_C_sf"/>
</dbReference>
<dbReference type="AlphaFoldDB" id="W7TNQ7"/>
<accession>W7TNQ7</accession>
<dbReference type="Proteomes" id="UP000019335">
    <property type="component" value="Chromosome 12"/>
</dbReference>
<name>W7TNQ7_9STRA</name>
<dbReference type="Gene3D" id="1.10.1040.10">
    <property type="entry name" value="N-(1-d-carboxylethyl)-l-norvaline Dehydrogenase, domain 2"/>
    <property type="match status" value="1"/>
</dbReference>
<dbReference type="OrthoDB" id="6058913at2759"/>
<evidence type="ECO:0000313" key="3">
    <source>
        <dbReference type="Proteomes" id="UP000019335"/>
    </source>
</evidence>
<feature type="domain" description="Opine dehydrogenase" evidence="1">
    <location>
        <begin position="215"/>
        <end position="391"/>
    </location>
</feature>
<evidence type="ECO:0000259" key="1">
    <source>
        <dbReference type="Pfam" id="PF02317"/>
    </source>
</evidence>
<dbReference type="InterPro" id="IPR036291">
    <property type="entry name" value="NAD(P)-bd_dom_sf"/>
</dbReference>
<dbReference type="InterPro" id="IPR003421">
    <property type="entry name" value="Opine_DH"/>
</dbReference>
<evidence type="ECO:0000313" key="2">
    <source>
        <dbReference type="EMBL" id="EWM25138.1"/>
    </source>
</evidence>
<keyword evidence="3" id="KW-1185">Reference proteome</keyword>
<comment type="caution">
    <text evidence="2">The sequence shown here is derived from an EMBL/GenBank/DDBJ whole genome shotgun (WGS) entry which is preliminary data.</text>
</comment>
<organism evidence="2 3">
    <name type="scientific">Nannochloropsis gaditana</name>
    <dbReference type="NCBI Taxonomy" id="72520"/>
    <lineage>
        <taxon>Eukaryota</taxon>
        <taxon>Sar</taxon>
        <taxon>Stramenopiles</taxon>
        <taxon>Ochrophyta</taxon>
        <taxon>Eustigmatophyceae</taxon>
        <taxon>Eustigmatales</taxon>
        <taxon>Monodopsidaceae</taxon>
        <taxon>Nannochloropsis</taxon>
    </lineage>
</organism>
<dbReference type="InterPro" id="IPR051729">
    <property type="entry name" value="Opine/Lysopine_DH"/>
</dbReference>
<dbReference type="SUPFAM" id="SSF48179">
    <property type="entry name" value="6-phosphogluconate dehydrogenase C-terminal domain-like"/>
    <property type="match status" value="1"/>
</dbReference>
<dbReference type="InterPro" id="IPR013328">
    <property type="entry name" value="6PGD_dom2"/>
</dbReference>
<dbReference type="PANTHER" id="PTHR38015">
    <property type="entry name" value="BLR6086 PROTEIN"/>
    <property type="match status" value="1"/>
</dbReference>
<dbReference type="EMBL" id="AZIL01001059">
    <property type="protein sequence ID" value="EWM25138.1"/>
    <property type="molecule type" value="Genomic_DNA"/>
</dbReference>
<dbReference type="Gene3D" id="3.40.50.720">
    <property type="entry name" value="NAD(P)-binding Rossmann-like Domain"/>
    <property type="match status" value="1"/>
</dbReference>